<sequence>MTNPILKTYEITKNTMALLPIAHTDYHSIAIEPTCQFYIRKTPLQLIKSACLEGGSTYEGRRAAVIHQTGAKHKVPIPINPLEQIYAFPSHSPSQFECSWIFHHHIRSLTPQVTPKKMNETVITFKNNQQLKLPVSYYTMEKQLQRTSYCMIRFSHRLFELSATTPTISTELSY</sequence>
<dbReference type="Proteomes" id="UP000180057">
    <property type="component" value="Unassembled WGS sequence"/>
</dbReference>
<organism evidence="1 2">
    <name type="scientific">Anaerobacillus alkalidiazotrophicus</name>
    <dbReference type="NCBI Taxonomy" id="472963"/>
    <lineage>
        <taxon>Bacteria</taxon>
        <taxon>Bacillati</taxon>
        <taxon>Bacillota</taxon>
        <taxon>Bacilli</taxon>
        <taxon>Bacillales</taxon>
        <taxon>Bacillaceae</taxon>
        <taxon>Anaerobacillus</taxon>
    </lineage>
</organism>
<dbReference type="GO" id="GO:0030420">
    <property type="term" value="P:establishment of competence for transformation"/>
    <property type="evidence" value="ECO:0007669"/>
    <property type="project" value="InterPro"/>
</dbReference>
<comment type="caution">
    <text evidence="1">The sequence shown here is derived from an EMBL/GenBank/DDBJ whole genome shotgun (WGS) entry which is preliminary data.</text>
</comment>
<dbReference type="InterPro" id="IPR010461">
    <property type="entry name" value="ComK"/>
</dbReference>
<name>A0A1S2MAB2_9BACI</name>
<reference evidence="1 2" key="1">
    <citation type="submission" date="2016-10" db="EMBL/GenBank/DDBJ databases">
        <title>Draft genome sequences of four alkaliphilic bacteria belonging to the Anaerobacillus genus.</title>
        <authorList>
            <person name="Bassil N.M."/>
            <person name="Lloyd J.R."/>
        </authorList>
    </citation>
    <scope>NUCLEOTIDE SEQUENCE [LARGE SCALE GENOMIC DNA]</scope>
    <source>
        <strain evidence="1 2">DSM 22531</strain>
    </source>
</reference>
<evidence type="ECO:0000313" key="2">
    <source>
        <dbReference type="Proteomes" id="UP000180057"/>
    </source>
</evidence>
<accession>A0A1S2MAB2</accession>
<dbReference type="Pfam" id="PF06338">
    <property type="entry name" value="ComK"/>
    <property type="match status" value="1"/>
</dbReference>
<dbReference type="PIRSF" id="PIRSF011560">
    <property type="entry name" value="ComK"/>
    <property type="match status" value="1"/>
</dbReference>
<dbReference type="EMBL" id="MLQS01000001">
    <property type="protein sequence ID" value="OIJ21712.1"/>
    <property type="molecule type" value="Genomic_DNA"/>
</dbReference>
<proteinExistence type="predicted"/>
<keyword evidence="2" id="KW-1185">Reference proteome</keyword>
<evidence type="ECO:0000313" key="1">
    <source>
        <dbReference type="EMBL" id="OIJ21712.1"/>
    </source>
</evidence>
<dbReference type="STRING" id="472963.BKP45_03160"/>
<gene>
    <name evidence="1" type="ORF">BKP45_03160</name>
</gene>
<protein>
    <submittedName>
        <fullName evidence="1">Competence protein</fullName>
    </submittedName>
</protein>
<dbReference type="OrthoDB" id="2417337at2"/>
<dbReference type="AlphaFoldDB" id="A0A1S2MAB2"/>
<dbReference type="RefSeq" id="WP_071388297.1">
    <property type="nucleotide sequence ID" value="NZ_MLQS01000001.1"/>
</dbReference>